<sequence>MQFAHTKTQTTKPKRSNSMLIHDDEDF</sequence>
<feature type="non-terminal residue" evidence="2">
    <location>
        <position position="27"/>
    </location>
</feature>
<feature type="region of interest" description="Disordered" evidence="1">
    <location>
        <begin position="1"/>
        <end position="27"/>
    </location>
</feature>
<dbReference type="AlphaFoldDB" id="A0A822D8T4"/>
<dbReference type="EMBL" id="CAJOBR010057860">
    <property type="protein sequence ID" value="CAF5065744.1"/>
    <property type="molecule type" value="Genomic_DNA"/>
</dbReference>
<proteinExistence type="predicted"/>
<accession>A0A822D8T4</accession>
<comment type="caution">
    <text evidence="2">The sequence shown here is derived from an EMBL/GenBank/DDBJ whole genome shotgun (WGS) entry which is preliminary data.</text>
</comment>
<evidence type="ECO:0000256" key="1">
    <source>
        <dbReference type="SAM" id="MobiDB-lite"/>
    </source>
</evidence>
<evidence type="ECO:0000313" key="2">
    <source>
        <dbReference type="EMBL" id="CAF5065744.1"/>
    </source>
</evidence>
<feature type="compositionally biased region" description="Polar residues" evidence="1">
    <location>
        <begin position="1"/>
        <end position="19"/>
    </location>
</feature>
<protein>
    <submittedName>
        <fullName evidence="2">Uncharacterized protein</fullName>
    </submittedName>
</protein>
<organism evidence="2 3">
    <name type="scientific">Rotaria socialis</name>
    <dbReference type="NCBI Taxonomy" id="392032"/>
    <lineage>
        <taxon>Eukaryota</taxon>
        <taxon>Metazoa</taxon>
        <taxon>Spiralia</taxon>
        <taxon>Gnathifera</taxon>
        <taxon>Rotifera</taxon>
        <taxon>Eurotatoria</taxon>
        <taxon>Bdelloidea</taxon>
        <taxon>Philodinida</taxon>
        <taxon>Philodinidae</taxon>
        <taxon>Rotaria</taxon>
    </lineage>
</organism>
<evidence type="ECO:0000313" key="3">
    <source>
        <dbReference type="Proteomes" id="UP000663848"/>
    </source>
</evidence>
<name>A0A822D8T4_9BILA</name>
<reference evidence="2" key="1">
    <citation type="submission" date="2021-02" db="EMBL/GenBank/DDBJ databases">
        <authorList>
            <person name="Nowell W R."/>
        </authorList>
    </citation>
    <scope>NUCLEOTIDE SEQUENCE</scope>
</reference>
<dbReference type="Proteomes" id="UP000663848">
    <property type="component" value="Unassembled WGS sequence"/>
</dbReference>
<gene>
    <name evidence="2" type="ORF">QYT958_LOCUS42932</name>
</gene>